<feature type="compositionally biased region" description="Low complexity" evidence="1">
    <location>
        <begin position="235"/>
        <end position="246"/>
    </location>
</feature>
<dbReference type="Pfam" id="PF18199">
    <property type="entry name" value="Dynein_C"/>
    <property type="match status" value="1"/>
</dbReference>
<evidence type="ECO:0000259" key="2">
    <source>
        <dbReference type="Pfam" id="PF18199"/>
    </source>
</evidence>
<proteinExistence type="predicted"/>
<reference evidence="3" key="1">
    <citation type="submission" date="2021-02" db="EMBL/GenBank/DDBJ databases">
        <authorList>
            <person name="Dougan E. K."/>
            <person name="Rhodes N."/>
            <person name="Thang M."/>
            <person name="Chan C."/>
        </authorList>
    </citation>
    <scope>NUCLEOTIDE SEQUENCE</scope>
</reference>
<protein>
    <recommendedName>
        <fullName evidence="2">Dynein heavy chain C-terminal domain-containing protein</fullName>
    </recommendedName>
</protein>
<dbReference type="EMBL" id="CAJNNW010036383">
    <property type="protein sequence ID" value="CAE8733814.1"/>
    <property type="molecule type" value="Genomic_DNA"/>
</dbReference>
<gene>
    <name evidence="3" type="ORF">PGLA2088_LOCUS47004</name>
</gene>
<evidence type="ECO:0000256" key="1">
    <source>
        <dbReference type="SAM" id="MobiDB-lite"/>
    </source>
</evidence>
<name>A0A813LNA2_POLGL</name>
<dbReference type="InterPro" id="IPR041228">
    <property type="entry name" value="Dynein_C"/>
</dbReference>
<evidence type="ECO:0000313" key="4">
    <source>
        <dbReference type="Proteomes" id="UP000626109"/>
    </source>
</evidence>
<dbReference type="AlphaFoldDB" id="A0A813LNA2"/>
<feature type="domain" description="Dynein heavy chain C-terminal" evidence="2">
    <location>
        <begin position="56"/>
        <end position="90"/>
    </location>
</feature>
<sequence length="300" mass="32046">DGAHNRHPPQLSPLRQEVPTLREAPQQSVRSLLASLRGQGGRHHHCWPVPTFVEDRWFMDILARCQFFQAWIDFGKTPPVHWISGIFFPQDDIHDPKTELTVAPADGVYIYGLFLEGRCSMGLRRAQAERLQANGALHGYAHVLVPAGEKSHAEPARLSVSDLQGALPKGGAVLLTTGHSLNFARSNWIKAGVAAFLALRVIGKDSLPDGICAELSGSAATAASAGQTWTSATTASADPSWASASTGSFDGPGATCRGDEDFPSSPSPWDFKDDVGVPSSPSPWDPAEDLQGSGVHNLIS</sequence>
<feature type="region of interest" description="Disordered" evidence="1">
    <location>
        <begin position="235"/>
        <end position="300"/>
    </location>
</feature>
<comment type="caution">
    <text evidence="3">The sequence shown here is derived from an EMBL/GenBank/DDBJ whole genome shotgun (WGS) entry which is preliminary data.</text>
</comment>
<dbReference type="Proteomes" id="UP000626109">
    <property type="component" value="Unassembled WGS sequence"/>
</dbReference>
<feature type="non-terminal residue" evidence="3">
    <location>
        <position position="1"/>
    </location>
</feature>
<accession>A0A813LNA2</accession>
<evidence type="ECO:0000313" key="3">
    <source>
        <dbReference type="EMBL" id="CAE8733814.1"/>
    </source>
</evidence>
<organism evidence="3 4">
    <name type="scientific">Polarella glacialis</name>
    <name type="common">Dinoflagellate</name>
    <dbReference type="NCBI Taxonomy" id="89957"/>
    <lineage>
        <taxon>Eukaryota</taxon>
        <taxon>Sar</taxon>
        <taxon>Alveolata</taxon>
        <taxon>Dinophyceae</taxon>
        <taxon>Suessiales</taxon>
        <taxon>Suessiaceae</taxon>
        <taxon>Polarella</taxon>
    </lineage>
</organism>